<dbReference type="Proteomes" id="UP000238153">
    <property type="component" value="Unassembled WGS sequence"/>
</dbReference>
<sequence>MEEAKNLDLFLDLNYLTESSLFKIKDVNESTNKLLEEYKEIAINQVIQNFGLDKILNIYKDGGNVTTLHNFKNAVFSDDESKEKYNIMQAHKKKLDRSYYDRNVFKKNKDGALELVSMNVKNIREFSAKLTNEEISQIGDTIKIKPNDNSQKSKNKINVKVSDAAKNQIYSITNDNKKSRGKLKDGYNREHILSVEKTNKSNYQVEHINSIKSLSQNHAFNLFFTHDEQSIFVNSNDNITFITSDSNQSKGQLGPSEWGNKINKDGRSNIERFNKREEDIKFQENRSNERLRTETKEKARRYYTQKTMKASFSSGAKMGMKEMLGMLLYDLQNEFFKEMKYYFNNFKNFHKNKVKWQELTLCFSRIKDKVFNRAKSYFVGFSTGFISGFLGNILTVIINTFKTTYKRLARLIGETFNGVVKSVKLLLTAENDETKYKEAVKVFTATVIGALGGIMTESLITYLRTTPFSIFAELIGATVGGILTGMTVATAMYMIDDFKGFIESLKGIFSKDKYSQEELKAKFDELLSKIDEEYTIILKRIRREYLKLNELTMNAFNMELSATERFANTIDYASAMNVQEEKIVRNSKEIDDFFLN</sequence>
<comment type="caution">
    <text evidence="2">The sequence shown here is derived from an EMBL/GenBank/DDBJ whole genome shotgun (WGS) entry which is preliminary data.</text>
</comment>
<organism evidence="2 3">
    <name type="scientific">Staphylococcus haemolyticus</name>
    <dbReference type="NCBI Taxonomy" id="1283"/>
    <lineage>
        <taxon>Bacteria</taxon>
        <taxon>Bacillati</taxon>
        <taxon>Bacillota</taxon>
        <taxon>Bacilli</taxon>
        <taxon>Bacillales</taxon>
        <taxon>Staphylococcaceae</taxon>
        <taxon>Staphylococcus</taxon>
    </lineage>
</organism>
<feature type="transmembrane region" description="Helical" evidence="1">
    <location>
        <begin position="474"/>
        <end position="495"/>
    </location>
</feature>
<evidence type="ECO:0000313" key="2">
    <source>
        <dbReference type="EMBL" id="PPJ73429.1"/>
    </source>
</evidence>
<dbReference type="AlphaFoldDB" id="A0A7Z1N1E3"/>
<accession>A0A7Z1N1E3</accession>
<evidence type="ECO:0000256" key="1">
    <source>
        <dbReference type="SAM" id="Phobius"/>
    </source>
</evidence>
<keyword evidence="1" id="KW-1133">Transmembrane helix</keyword>
<keyword evidence="1" id="KW-0472">Membrane</keyword>
<keyword evidence="1" id="KW-0812">Transmembrane</keyword>
<proteinExistence type="predicted"/>
<feature type="transmembrane region" description="Helical" evidence="1">
    <location>
        <begin position="377"/>
        <end position="401"/>
    </location>
</feature>
<name>A0A7Z1N1E3_STAHA</name>
<gene>
    <name evidence="2" type="ORF">CV019_09435</name>
</gene>
<evidence type="ECO:0000313" key="3">
    <source>
        <dbReference type="Proteomes" id="UP000238153"/>
    </source>
</evidence>
<protein>
    <submittedName>
        <fullName evidence="2">Uncharacterized protein</fullName>
    </submittedName>
</protein>
<dbReference type="RefSeq" id="WP_104411259.1">
    <property type="nucleotide sequence ID" value="NZ_JAEOXD010000014.1"/>
</dbReference>
<dbReference type="EMBL" id="PGWX01000347">
    <property type="protein sequence ID" value="PPJ73429.1"/>
    <property type="molecule type" value="Genomic_DNA"/>
</dbReference>
<reference evidence="2 3" key="1">
    <citation type="submission" date="2017-11" db="EMBL/GenBank/DDBJ databases">
        <authorList>
            <person name="Founou R.C."/>
            <person name="Founou L."/>
            <person name="Allam M."/>
            <person name="Ismail A."/>
            <person name="Essack S.Y."/>
        </authorList>
    </citation>
    <scope>NUCLEOTIDE SEQUENCE [LARGE SCALE GENOMIC DNA]</scope>
    <source>
        <strain evidence="2 3">G811N2B1</strain>
    </source>
</reference>
<feature type="transmembrane region" description="Helical" evidence="1">
    <location>
        <begin position="442"/>
        <end position="462"/>
    </location>
</feature>